<dbReference type="EMBL" id="BAAAZK010000007">
    <property type="protein sequence ID" value="GAA4180506.1"/>
    <property type="molecule type" value="Genomic_DNA"/>
</dbReference>
<evidence type="ECO:0000313" key="1">
    <source>
        <dbReference type="EMBL" id="GAA4180506.1"/>
    </source>
</evidence>
<dbReference type="RefSeq" id="WP_346087163.1">
    <property type="nucleotide sequence ID" value="NZ_BAAAZK010000007.1"/>
</dbReference>
<accession>A0ABP8A9T3</accession>
<reference evidence="2" key="1">
    <citation type="journal article" date="2019" name="Int. J. Syst. Evol. Microbiol.">
        <title>The Global Catalogue of Microorganisms (GCM) 10K type strain sequencing project: providing services to taxonomists for standard genome sequencing and annotation.</title>
        <authorList>
            <consortium name="The Broad Institute Genomics Platform"/>
            <consortium name="The Broad Institute Genome Sequencing Center for Infectious Disease"/>
            <person name="Wu L."/>
            <person name="Ma J."/>
        </authorList>
    </citation>
    <scope>NUCLEOTIDE SEQUENCE [LARGE SCALE GENOMIC DNA]</scope>
    <source>
        <strain evidence="2">JCM 16722</strain>
    </source>
</reference>
<comment type="caution">
    <text evidence="1">The sequence shown here is derived from an EMBL/GenBank/DDBJ whole genome shotgun (WGS) entry which is preliminary data.</text>
</comment>
<keyword evidence="2" id="KW-1185">Reference proteome</keyword>
<evidence type="ECO:0000313" key="2">
    <source>
        <dbReference type="Proteomes" id="UP001500167"/>
    </source>
</evidence>
<name>A0ABP8A9T3_9SPHI</name>
<proteinExistence type="predicted"/>
<sequence>MPQFTESSITLDFPDDNHFRFANCRGYQELSGFSFKEMDAGWFDVQENICWLFELKDYSIANIDDQNSIEKRVLDLLKKSVDSLSMMLSAKHQYTHGQTKISPCFPENYPNETTVFNFINIIHCNSSQKTAVPLINERYRNRFKPYAMLFGINTYSVIEHSSAAEHIEYVR</sequence>
<dbReference type="Proteomes" id="UP001500167">
    <property type="component" value="Unassembled WGS sequence"/>
</dbReference>
<gene>
    <name evidence="1" type="ORF">GCM10022218_34810</name>
</gene>
<protein>
    <submittedName>
        <fullName evidence="1">Uncharacterized protein</fullName>
    </submittedName>
</protein>
<organism evidence="1 2">
    <name type="scientific">Sphingobacterium ginsenosidimutans</name>
    <dbReference type="NCBI Taxonomy" id="687845"/>
    <lineage>
        <taxon>Bacteria</taxon>
        <taxon>Pseudomonadati</taxon>
        <taxon>Bacteroidota</taxon>
        <taxon>Sphingobacteriia</taxon>
        <taxon>Sphingobacteriales</taxon>
        <taxon>Sphingobacteriaceae</taxon>
        <taxon>Sphingobacterium</taxon>
    </lineage>
</organism>